<dbReference type="EMBL" id="GU567968">
    <property type="protein sequence ID" value="ADI21890.1"/>
    <property type="molecule type" value="Genomic_DNA"/>
</dbReference>
<dbReference type="PANTHER" id="PTHR43019">
    <property type="entry name" value="SERINE ENDOPROTEASE DEGS"/>
    <property type="match status" value="1"/>
</dbReference>
<dbReference type="Pfam" id="PF13365">
    <property type="entry name" value="Trypsin_2"/>
    <property type="match status" value="1"/>
</dbReference>
<keyword evidence="2" id="KW-0378">Hydrolase</keyword>
<dbReference type="PRINTS" id="PR00834">
    <property type="entry name" value="PROTEASES2C"/>
</dbReference>
<organism evidence="2">
    <name type="scientific">uncultured verrucomicrobium HF0130_25O04</name>
    <dbReference type="NCBI Taxonomy" id="723596"/>
    <lineage>
        <taxon>Bacteria</taxon>
        <taxon>Pseudomonadati</taxon>
        <taxon>Verrucomicrobiota</taxon>
        <taxon>environmental samples</taxon>
    </lineage>
</organism>
<keyword evidence="2" id="KW-0645">Protease</keyword>
<reference evidence="2" key="1">
    <citation type="submission" date="2010-01" db="EMBL/GenBank/DDBJ databases">
        <title>Genome fragments of uncultured bacteria from the North Pacific subtropical Gyre.</title>
        <authorList>
            <person name="Pham V.D."/>
            <person name="Delong E.F."/>
        </authorList>
    </citation>
    <scope>NUCLEOTIDE SEQUENCE</scope>
</reference>
<dbReference type="SUPFAM" id="SSF50156">
    <property type="entry name" value="PDZ domain-like"/>
    <property type="match status" value="1"/>
</dbReference>
<accession>E7C366</accession>
<dbReference type="InterPro" id="IPR001478">
    <property type="entry name" value="PDZ"/>
</dbReference>
<dbReference type="AlphaFoldDB" id="E7C366"/>
<dbReference type="SUPFAM" id="SSF50494">
    <property type="entry name" value="Trypsin-like serine proteases"/>
    <property type="match status" value="1"/>
</dbReference>
<dbReference type="Gene3D" id="2.40.10.10">
    <property type="entry name" value="Trypsin-like serine proteases"/>
    <property type="match status" value="2"/>
</dbReference>
<dbReference type="GO" id="GO:0006508">
    <property type="term" value="P:proteolysis"/>
    <property type="evidence" value="ECO:0007669"/>
    <property type="project" value="UniProtKB-KW"/>
</dbReference>
<name>E7C366_9BACT</name>
<proteinExistence type="predicted"/>
<dbReference type="SMART" id="SM00228">
    <property type="entry name" value="PDZ"/>
    <property type="match status" value="1"/>
</dbReference>
<evidence type="ECO:0000259" key="1">
    <source>
        <dbReference type="SMART" id="SM00228"/>
    </source>
</evidence>
<sequence>MGRFLPAFSTLLLLYIVPVLKAQQHEGESFLSLESRIQEVFNGSRSSVVRVKAAREDRVDNKVKRLLKMGSGFFISKDAHVLTTGLLNEPDRIWVEYDDSYFLAEKIGHDPLCNLSLLKLNSKPKEFTFVSFPEPRDDLAVGSILIGITCALEFKIAPIYGIMQSHEFSFAKTPFPTKMIRSSLPLGLGEVGAPVFDLRGRFIGITFAALPDLRSSFLLPANACSRIRDDLLLKGKVDYGWFGITTTRKLNFKNGFDILIDDFIEGSPGALSKLKKGDVLRKIAGNVIRDRGNLANASFFARPNTFVEFVVEREGIELVIPVKVASRPAVKNNELTETPKDLNQSENP</sequence>
<protein>
    <submittedName>
        <fullName evidence="2">Trypsin-like serine proteases, typically periplasmic, contain C-terminal PDZ domain</fullName>
    </submittedName>
</protein>
<dbReference type="InterPro" id="IPR043504">
    <property type="entry name" value="Peptidase_S1_PA_chymotrypsin"/>
</dbReference>
<dbReference type="PANTHER" id="PTHR43019:SF23">
    <property type="entry name" value="PROTEASE DO-LIKE 5, CHLOROPLASTIC"/>
    <property type="match status" value="1"/>
</dbReference>
<evidence type="ECO:0000313" key="2">
    <source>
        <dbReference type="EMBL" id="ADI21890.1"/>
    </source>
</evidence>
<dbReference type="InterPro" id="IPR009003">
    <property type="entry name" value="Peptidase_S1_PA"/>
</dbReference>
<dbReference type="InterPro" id="IPR001940">
    <property type="entry name" value="Peptidase_S1C"/>
</dbReference>
<dbReference type="InterPro" id="IPR036034">
    <property type="entry name" value="PDZ_sf"/>
</dbReference>
<dbReference type="GO" id="GO:0004252">
    <property type="term" value="F:serine-type endopeptidase activity"/>
    <property type="evidence" value="ECO:0007669"/>
    <property type="project" value="InterPro"/>
</dbReference>
<feature type="domain" description="PDZ" evidence="1">
    <location>
        <begin position="240"/>
        <end position="315"/>
    </location>
</feature>
<dbReference type="Gene3D" id="2.30.42.10">
    <property type="match status" value="1"/>
</dbReference>